<dbReference type="OrthoDB" id="1110209at2"/>
<feature type="signal peptide" evidence="1">
    <location>
        <begin position="1"/>
        <end position="20"/>
    </location>
</feature>
<accession>A0A4Y8KYN0</accession>
<dbReference type="Pfam" id="PF14092">
    <property type="entry name" value="DUF4270"/>
    <property type="match status" value="1"/>
</dbReference>
<dbReference type="EMBL" id="SOML01000010">
    <property type="protein sequence ID" value="TFD94769.1"/>
    <property type="molecule type" value="Genomic_DNA"/>
</dbReference>
<feature type="chain" id="PRO_5021444417" evidence="1">
    <location>
        <begin position="21"/>
        <end position="443"/>
    </location>
</feature>
<comment type="caution">
    <text evidence="2">The sequence shown here is derived from an EMBL/GenBank/DDBJ whole genome shotgun (WGS) entry which is preliminary data.</text>
</comment>
<reference evidence="2 3" key="1">
    <citation type="submission" date="2019-03" db="EMBL/GenBank/DDBJ databases">
        <title>San Antonio Military Medical Center submission to MRSN (WRAIR), pending publication.</title>
        <authorList>
            <person name="Blyth D.M."/>
            <person name="Mccarthy S.L."/>
            <person name="Schall S.E."/>
            <person name="Stam J.A."/>
            <person name="Ong A.C."/>
            <person name="Mcgann P.T."/>
        </authorList>
    </citation>
    <scope>NUCLEOTIDE SEQUENCE [LARGE SCALE GENOMIC DNA]</scope>
    <source>
        <strain evidence="2 3">MRSN571793</strain>
    </source>
</reference>
<name>A0A4Y8KYN0_9BACT</name>
<keyword evidence="3" id="KW-1185">Reference proteome</keyword>
<dbReference type="RefSeq" id="WP_026625757.1">
    <property type="nucleotide sequence ID" value="NZ_AP028867.1"/>
</dbReference>
<evidence type="ECO:0000313" key="2">
    <source>
        <dbReference type="EMBL" id="TFD94769.1"/>
    </source>
</evidence>
<keyword evidence="1" id="KW-0732">Signal</keyword>
<organism evidence="2 3">
    <name type="scientific">Dysgonomonas capnocytophagoides</name>
    <dbReference type="NCBI Taxonomy" id="45254"/>
    <lineage>
        <taxon>Bacteria</taxon>
        <taxon>Pseudomonadati</taxon>
        <taxon>Bacteroidota</taxon>
        <taxon>Bacteroidia</taxon>
        <taxon>Bacteroidales</taxon>
        <taxon>Dysgonomonadaceae</taxon>
        <taxon>Dysgonomonas</taxon>
    </lineage>
</organism>
<gene>
    <name evidence="2" type="ORF">E2605_15530</name>
</gene>
<sequence>MKLSTLLSLVLTFSITLSLASCDDDLNNIGGTLQPPGDNITAGTDTLSVIAKTISMQDSVYAQTVNGILGKYEDDIFGSVKSDYLCQFMFPDSAKFNEKIASITSVNLVIGYMNFLGDTISPMGLSAYKVTQQLPEYFFTNADPKKYSDMKTLLASSTFSVAGSKKVSSTSNYRQIYAPMDSAFAKNLNQAIKAGTVTDSKTFNNYFPGLYITTTLGSGTLIQPIQTSIIIDYKYYTAKADSLGKGSFTLTSTTEVNQLIHIENKNPNGLFDQNSGMVYTKSPAGVYPEIVFPIKKIKENIAKNNFASINTALFSVTGYTEKEPTGTFSYQRPQTLLLINKDSVDYFFTHKKLPDSKTTFSATRVKETNSYKFSNLSQLITLYKDKNLTEDPTFVLIPIEIASIDSYYNSQTVRVYNQMFPTASIFRNNIKDMRLTLIYTKFE</sequence>
<dbReference type="Proteomes" id="UP000297861">
    <property type="component" value="Unassembled WGS sequence"/>
</dbReference>
<dbReference type="InterPro" id="IPR025366">
    <property type="entry name" value="DUF4270"/>
</dbReference>
<dbReference type="AlphaFoldDB" id="A0A4Y8KYN0"/>
<dbReference type="STRING" id="1121485.GCA_000426485_01772"/>
<evidence type="ECO:0000256" key="1">
    <source>
        <dbReference type="SAM" id="SignalP"/>
    </source>
</evidence>
<evidence type="ECO:0000313" key="3">
    <source>
        <dbReference type="Proteomes" id="UP000297861"/>
    </source>
</evidence>
<proteinExistence type="predicted"/>
<dbReference type="PROSITE" id="PS51257">
    <property type="entry name" value="PROKAR_LIPOPROTEIN"/>
    <property type="match status" value="1"/>
</dbReference>
<protein>
    <submittedName>
        <fullName evidence="2">DUF4270 domain-containing protein</fullName>
    </submittedName>
</protein>